<protein>
    <submittedName>
        <fullName evidence="1">Uncharacterized protein</fullName>
    </submittedName>
</protein>
<evidence type="ECO:0000313" key="1">
    <source>
        <dbReference type="EMBL" id="GGD20291.1"/>
    </source>
</evidence>
<name>A0ABQ1Q9M0_9BACI</name>
<reference evidence="2" key="1">
    <citation type="journal article" date="2019" name="Int. J. Syst. Evol. Microbiol.">
        <title>The Global Catalogue of Microorganisms (GCM) 10K type strain sequencing project: providing services to taxonomists for standard genome sequencing and annotation.</title>
        <authorList>
            <consortium name="The Broad Institute Genomics Platform"/>
            <consortium name="The Broad Institute Genome Sequencing Center for Infectious Disease"/>
            <person name="Wu L."/>
            <person name="Ma J."/>
        </authorList>
    </citation>
    <scope>NUCLEOTIDE SEQUENCE [LARGE SCALE GENOMIC DNA]</scope>
    <source>
        <strain evidence="2">CGMCC 1.15353</strain>
    </source>
</reference>
<organism evidence="1 2">
    <name type="scientific">Pontibacillus salipaludis</name>
    <dbReference type="NCBI Taxonomy" id="1697394"/>
    <lineage>
        <taxon>Bacteria</taxon>
        <taxon>Bacillati</taxon>
        <taxon>Bacillota</taxon>
        <taxon>Bacilli</taxon>
        <taxon>Bacillales</taxon>
        <taxon>Bacillaceae</taxon>
        <taxon>Pontibacillus</taxon>
    </lineage>
</organism>
<dbReference type="EMBL" id="BMIN01000014">
    <property type="protein sequence ID" value="GGD20291.1"/>
    <property type="molecule type" value="Genomic_DNA"/>
</dbReference>
<comment type="caution">
    <text evidence="1">The sequence shown here is derived from an EMBL/GenBank/DDBJ whole genome shotgun (WGS) entry which is preliminary data.</text>
</comment>
<evidence type="ECO:0000313" key="2">
    <source>
        <dbReference type="Proteomes" id="UP000642571"/>
    </source>
</evidence>
<keyword evidence="2" id="KW-1185">Reference proteome</keyword>
<dbReference type="RefSeq" id="WP_188655118.1">
    <property type="nucleotide sequence ID" value="NZ_BMIN01000014.1"/>
</dbReference>
<sequence length="270" mass="31884">MQEIQLLEKKAKSDKKLFEKYDLNPFGYKVNQAKHYLVSYFSRNQLKGLAVISSSGSVSQEEFEQSFEKLTLLNALVNQLDKEGSKRVKLEMFPFEKIRDYLRIHMKSSDIGEEEKRLSESVLSMMMKSLDMQKELVNLFENYNKKVEDIISGKGYFVDEDVEEIFEIFIHFDYTQFQQVSMLHKNTDTVDRLLESTPSSKMNAEIKEYLLQFSSSEKQNMKQQLEKVAYVENQDELPEEKYKEVVRTSFLQRVESLNNKNRKLIRNNVN</sequence>
<dbReference type="Proteomes" id="UP000642571">
    <property type="component" value="Unassembled WGS sequence"/>
</dbReference>
<accession>A0ABQ1Q9M0</accession>
<proteinExistence type="predicted"/>
<gene>
    <name evidence="1" type="ORF">GCM10011389_29920</name>
</gene>